<dbReference type="NCBIfam" id="TIGR00413">
    <property type="entry name" value="rlpA"/>
    <property type="match status" value="1"/>
</dbReference>
<accession>A0A4Z0BID2</accession>
<protein>
    <recommendedName>
        <fullName evidence="3">Endolytic peptidoglycan transglycosylase RlpA</fullName>
        <ecNumber evidence="3">4.2.2.-</ecNumber>
    </recommendedName>
</protein>
<feature type="region of interest" description="Disordered" evidence="5">
    <location>
        <begin position="1"/>
        <end position="21"/>
    </location>
</feature>
<comment type="caution">
    <text evidence="7">The sequence shown here is derived from an EMBL/GenBank/DDBJ whole genome shotgun (WGS) entry which is preliminary data.</text>
</comment>
<feature type="region of interest" description="Disordered" evidence="5">
    <location>
        <begin position="58"/>
        <end position="78"/>
    </location>
</feature>
<evidence type="ECO:0000256" key="5">
    <source>
        <dbReference type="SAM" id="MobiDB-lite"/>
    </source>
</evidence>
<sequence length="186" mass="19666">MRAAACGGRARPALLHDEPGAGHAGNLPEAGRVRAWAALLLAGFASCGAWADEAGEPFGLDKPLPETPQLSASPSPVVEEGPASWYGLAFHGRRTASGERFDMKAFTAAHPWLPFGTRVLVRNPRNGRSIVVRINDRGPHVAGRIIDLSHAAAQALGLLGVGTRSVVLTLAQELPPRRRGQQQGRP</sequence>
<evidence type="ECO:0000256" key="3">
    <source>
        <dbReference type="HAMAP-Rule" id="MF_02071"/>
    </source>
</evidence>
<dbReference type="EMBL" id="SMLK01000005">
    <property type="protein sequence ID" value="TFY99095.1"/>
    <property type="molecule type" value="Genomic_DNA"/>
</dbReference>
<evidence type="ECO:0000313" key="7">
    <source>
        <dbReference type="EMBL" id="TFY99095.1"/>
    </source>
</evidence>
<keyword evidence="1 3" id="KW-0456">Lyase</keyword>
<dbReference type="GO" id="GO:0071555">
    <property type="term" value="P:cell wall organization"/>
    <property type="evidence" value="ECO:0007669"/>
    <property type="project" value="UniProtKB-KW"/>
</dbReference>
<dbReference type="InterPro" id="IPR012997">
    <property type="entry name" value="RplA"/>
</dbReference>
<proteinExistence type="inferred from homology"/>
<reference evidence="7 8" key="1">
    <citation type="submission" date="2019-03" db="EMBL/GenBank/DDBJ databases">
        <title>Ramlibacter sp. 18x22-1, whole genome shotgun sequence.</title>
        <authorList>
            <person name="Zhang X."/>
            <person name="Feng G."/>
            <person name="Zhu H."/>
        </authorList>
    </citation>
    <scope>NUCLEOTIDE SEQUENCE [LARGE SCALE GENOMIC DNA]</scope>
    <source>
        <strain evidence="7 8">18x22-1</strain>
    </source>
</reference>
<gene>
    <name evidence="3" type="primary">rlpA</name>
    <name evidence="7" type="ORF">EZ216_16175</name>
</gene>
<evidence type="ECO:0000256" key="1">
    <source>
        <dbReference type="ARBA" id="ARBA00023239"/>
    </source>
</evidence>
<dbReference type="Pfam" id="PF03330">
    <property type="entry name" value="DPBB_1"/>
    <property type="match status" value="1"/>
</dbReference>
<comment type="function">
    <text evidence="3">Lytic transglycosylase with a strong preference for naked glycan strands that lack stem peptides.</text>
</comment>
<dbReference type="OrthoDB" id="9779128at2"/>
<evidence type="ECO:0000256" key="2">
    <source>
        <dbReference type="ARBA" id="ARBA00023316"/>
    </source>
</evidence>
<dbReference type="SUPFAM" id="SSF50685">
    <property type="entry name" value="Barwin-like endoglucanases"/>
    <property type="match status" value="1"/>
</dbReference>
<name>A0A4Z0BID2_9BURK</name>
<keyword evidence="8" id="KW-1185">Reference proteome</keyword>
<dbReference type="AlphaFoldDB" id="A0A4Z0BID2"/>
<dbReference type="Gene3D" id="2.40.40.10">
    <property type="entry name" value="RlpA-like domain"/>
    <property type="match status" value="1"/>
</dbReference>
<feature type="compositionally biased region" description="Low complexity" evidence="5">
    <location>
        <begin position="1"/>
        <end position="13"/>
    </location>
</feature>
<evidence type="ECO:0000256" key="4">
    <source>
        <dbReference type="RuleBase" id="RU003495"/>
    </source>
</evidence>
<comment type="similarity">
    <text evidence="3 4">Belongs to the RlpA family.</text>
</comment>
<organism evidence="7 8">
    <name type="scientific">Ramlibacter humi</name>
    <dbReference type="NCBI Taxonomy" id="2530451"/>
    <lineage>
        <taxon>Bacteria</taxon>
        <taxon>Pseudomonadati</taxon>
        <taxon>Pseudomonadota</taxon>
        <taxon>Betaproteobacteria</taxon>
        <taxon>Burkholderiales</taxon>
        <taxon>Comamonadaceae</taxon>
        <taxon>Ramlibacter</taxon>
    </lineage>
</organism>
<dbReference type="InterPro" id="IPR036908">
    <property type="entry name" value="RlpA-like_sf"/>
</dbReference>
<evidence type="ECO:0000313" key="8">
    <source>
        <dbReference type="Proteomes" id="UP000297839"/>
    </source>
</evidence>
<feature type="domain" description="RlpA-like protein double-psi beta-barrel" evidence="6">
    <location>
        <begin position="80"/>
        <end position="166"/>
    </location>
</feature>
<dbReference type="GO" id="GO:0000270">
    <property type="term" value="P:peptidoglycan metabolic process"/>
    <property type="evidence" value="ECO:0007669"/>
    <property type="project" value="UniProtKB-UniRule"/>
</dbReference>
<dbReference type="CDD" id="cd22268">
    <property type="entry name" value="DPBB_RlpA-like"/>
    <property type="match status" value="1"/>
</dbReference>
<dbReference type="EC" id="4.2.2.-" evidence="3"/>
<dbReference type="InterPro" id="IPR034718">
    <property type="entry name" value="RlpA"/>
</dbReference>
<keyword evidence="2 3" id="KW-0961">Cell wall biogenesis/degradation</keyword>
<dbReference type="PANTHER" id="PTHR34183">
    <property type="entry name" value="ENDOLYTIC PEPTIDOGLYCAN TRANSGLYCOSYLASE RLPA"/>
    <property type="match status" value="1"/>
</dbReference>
<dbReference type="InterPro" id="IPR009009">
    <property type="entry name" value="RlpA-like_DPBB"/>
</dbReference>
<dbReference type="PANTHER" id="PTHR34183:SF1">
    <property type="entry name" value="ENDOLYTIC PEPTIDOGLYCAN TRANSGLYCOSYLASE RLPA"/>
    <property type="match status" value="1"/>
</dbReference>
<dbReference type="Proteomes" id="UP000297839">
    <property type="component" value="Unassembled WGS sequence"/>
</dbReference>
<evidence type="ECO:0000259" key="6">
    <source>
        <dbReference type="Pfam" id="PF03330"/>
    </source>
</evidence>
<dbReference type="GO" id="GO:0008932">
    <property type="term" value="F:lytic endotransglycosylase activity"/>
    <property type="evidence" value="ECO:0007669"/>
    <property type="project" value="UniProtKB-UniRule"/>
</dbReference>
<dbReference type="HAMAP" id="MF_02071">
    <property type="entry name" value="RlpA"/>
    <property type="match status" value="1"/>
</dbReference>